<dbReference type="PANTHER" id="PTHR16112:SF16">
    <property type="entry name" value="SIX-BANDED, ISOFORM H"/>
    <property type="match status" value="1"/>
</dbReference>
<evidence type="ECO:0000313" key="3">
    <source>
        <dbReference type="EMBL" id="MBY83034.1"/>
    </source>
</evidence>
<proteinExistence type="predicted"/>
<feature type="compositionally biased region" description="Basic and acidic residues" evidence="1">
    <location>
        <begin position="218"/>
        <end position="227"/>
    </location>
</feature>
<feature type="compositionally biased region" description="Polar residues" evidence="1">
    <location>
        <begin position="1302"/>
        <end position="1311"/>
    </location>
</feature>
<feature type="compositionally biased region" description="Polar residues" evidence="1">
    <location>
        <begin position="564"/>
        <end position="590"/>
    </location>
</feature>
<feature type="region of interest" description="Disordered" evidence="1">
    <location>
        <begin position="1229"/>
        <end position="1257"/>
    </location>
</feature>
<feature type="compositionally biased region" description="Polar residues" evidence="1">
    <location>
        <begin position="877"/>
        <end position="892"/>
    </location>
</feature>
<feature type="compositionally biased region" description="Low complexity" evidence="1">
    <location>
        <begin position="910"/>
        <end position="919"/>
    </location>
</feature>
<dbReference type="GO" id="GO:0003682">
    <property type="term" value="F:chromatin binding"/>
    <property type="evidence" value="ECO:0007669"/>
    <property type="project" value="TreeGrafter"/>
</dbReference>
<feature type="compositionally biased region" description="Low complexity" evidence="1">
    <location>
        <begin position="591"/>
        <end position="626"/>
    </location>
</feature>
<reference evidence="3" key="1">
    <citation type="submission" date="2018-04" db="EMBL/GenBank/DDBJ databases">
        <title>Transcriptome assembly of Sipha flava.</title>
        <authorList>
            <person name="Scully E.D."/>
            <person name="Geib S.M."/>
            <person name="Palmer N.A."/>
            <person name="Koch K."/>
            <person name="Bradshaw J."/>
            <person name="Heng-Moss T."/>
            <person name="Sarath G."/>
        </authorList>
    </citation>
    <scope>NUCLEOTIDE SEQUENCE</scope>
</reference>
<dbReference type="InterPro" id="IPR001739">
    <property type="entry name" value="Methyl_CpG_DNA-bd"/>
</dbReference>
<feature type="region of interest" description="Disordered" evidence="1">
    <location>
        <begin position="564"/>
        <end position="689"/>
    </location>
</feature>
<dbReference type="Proteomes" id="UP000694846">
    <property type="component" value="Unplaced"/>
</dbReference>
<reference evidence="5" key="2">
    <citation type="submission" date="2025-04" db="UniProtKB">
        <authorList>
            <consortium name="RefSeq"/>
        </authorList>
    </citation>
    <scope>IDENTIFICATION</scope>
    <source>
        <tissue evidence="5">Whole body</tissue>
    </source>
</reference>
<evidence type="ECO:0000259" key="2">
    <source>
        <dbReference type="PROSITE" id="PS50982"/>
    </source>
</evidence>
<dbReference type="RefSeq" id="XP_025418756.1">
    <property type="nucleotide sequence ID" value="XM_025562971.1"/>
</dbReference>
<feature type="compositionally biased region" description="Polar residues" evidence="1">
    <location>
        <begin position="228"/>
        <end position="240"/>
    </location>
</feature>
<evidence type="ECO:0000313" key="5">
    <source>
        <dbReference type="RefSeq" id="XP_025418756.1"/>
    </source>
</evidence>
<dbReference type="SMART" id="SM00391">
    <property type="entry name" value="MBD"/>
    <property type="match status" value="1"/>
</dbReference>
<protein>
    <submittedName>
        <fullName evidence="3">Methyl-CpG-binding domain protein 6</fullName>
    </submittedName>
    <submittedName>
        <fullName evidence="5">Protein split ends-like isoform X1</fullName>
    </submittedName>
</protein>
<evidence type="ECO:0000256" key="1">
    <source>
        <dbReference type="SAM" id="MobiDB-lite"/>
    </source>
</evidence>
<accession>A0A2S2QZC6</accession>
<dbReference type="GO" id="GO:0005634">
    <property type="term" value="C:nucleus"/>
    <property type="evidence" value="ECO:0007669"/>
    <property type="project" value="TreeGrafter"/>
</dbReference>
<dbReference type="GO" id="GO:0010369">
    <property type="term" value="C:chromocenter"/>
    <property type="evidence" value="ECO:0007669"/>
    <property type="project" value="TreeGrafter"/>
</dbReference>
<feature type="region of interest" description="Disordered" evidence="1">
    <location>
        <begin position="877"/>
        <end position="919"/>
    </location>
</feature>
<feature type="compositionally biased region" description="Basic residues" evidence="1">
    <location>
        <begin position="900"/>
        <end position="909"/>
    </location>
</feature>
<dbReference type="SUPFAM" id="SSF54171">
    <property type="entry name" value="DNA-binding domain"/>
    <property type="match status" value="1"/>
</dbReference>
<name>A0A2S2QZC6_9HEMI</name>
<dbReference type="PROSITE" id="PS50982">
    <property type="entry name" value="MBD"/>
    <property type="match status" value="1"/>
</dbReference>
<feature type="compositionally biased region" description="Polar residues" evidence="1">
    <location>
        <begin position="1"/>
        <end position="11"/>
    </location>
</feature>
<sequence>MKTESNDQPLQSAGPLFTDPNARYRSASNDPSYRHGVVAQPATVANMNQVPNGYCYSTDNNQIVTSECDKTYHCPNSTAIVTLTNNIVSTPAAFVSSITVPAGWRRIHNNGVIIYISPSNAVLNSLNQVKIYLQTQGTCKCGLECPFQCEHVFNFDAKVMTKPTSSLNTMTNLCNHKRKMMINNSENKFSNYSFEMAENRKKRKLFGAQQQYSFPPYEGEKSGKENFSHVSNSHPMQWSDQSAVPSHMRFTSQGTSAMLNPQSPQSMINSQGPQNIQHEILNSQAPPILNQSSSVMSNSQGPVMPNSQNTMMSNLQGTVMSNSQGIVMPNPQGTIIPNTQSPVIGLGNPRVPQYPNHSYQQDLGYEQSYRNGYRYNSPQCRSHETTMLQPDSSCEPHHQQYQNDMLSQEYYQKNIHNVYQQEHTQYNNYDSQRTQGNCRFNCSSHCGHYCNSDEQNPSYGNQINSCQQQPQSLSLRQNESTNHEYYPEMYQEQNNYTESYVDNRNTTRQEYSSQYEYEPQSQSQCHHMDCNFKNNVSASSVNNQSPVDVPQIRPQSPQIKLVQQQINTQHLQQKPSRPQHKSTPPWQLNKIQSLHQQIPQQQTPQQQILHQQIPQQPIPQQQISQQASPREINEDRVPPIHHHASQVPRVEEKSRKPLHKQSFKPVNYGRKSKSPPEEDNYPSFLDDPSGYLAQQTALLNNTISTNSFSPLSPPAQSQKQEKPRYTTNVTTMASGRTASSNTVTSVLAGRTNTTVVTVNTSEEQVLPPSQQQPVTSKTPLEMVQSVVSSIQVPTSSDKSNIQPSHILLTSNGQLIMASAKIQTPSTSQVLSTVQQQVQPTVLVNTLQGTQSTLLLQPGNVMTVDQVQVPQLAVATGSIDNSGSFSPRGSNLLSPPDSKRKTNSSKKRKSPQISPNQNNSSVLLQPQQQNFNQPVVQTLILPNKTTQYGNQQLITNMIQPVSLVHNLPAIQQFIVPANLGGVVMADNTILQDAVQLNVISPFSNNGQNILPTGMVLRTPQSQQRPQQSNQFIVNSVGQLSPILASLSPNQPQNQNRNQQQNDYIHVVPCSIQQNQENTTVVQQNTTIVQQQMTMVSGQQGNEQGNLIINEKQGQNYIIADNKQQGFILSPKDKQQSGGTHFILNNMNSEKQTQSFIITSPTSGDKQLCGNFILEKSNSSGNFIITTTNSDKNSKFAKHSVSTQTAAGQQVLQISSTPTLIVATNRNAYVGSPPDTTTLSPVSGQSPSAKPEMPSSSVTADLDAALSPSSTLSDIQNRQPMVHCISSSNVVDWSDNSADERKTGSNASDSPNMYSIEHSFTR</sequence>
<feature type="region of interest" description="Disordered" evidence="1">
    <location>
        <begin position="1"/>
        <end position="32"/>
    </location>
</feature>
<organism evidence="3">
    <name type="scientific">Sipha flava</name>
    <name type="common">yellow sugarcane aphid</name>
    <dbReference type="NCBI Taxonomy" id="143950"/>
    <lineage>
        <taxon>Eukaryota</taxon>
        <taxon>Metazoa</taxon>
        <taxon>Ecdysozoa</taxon>
        <taxon>Arthropoda</taxon>
        <taxon>Hexapoda</taxon>
        <taxon>Insecta</taxon>
        <taxon>Pterygota</taxon>
        <taxon>Neoptera</taxon>
        <taxon>Paraneoptera</taxon>
        <taxon>Hemiptera</taxon>
        <taxon>Sternorrhyncha</taxon>
        <taxon>Aphidomorpha</taxon>
        <taxon>Aphidoidea</taxon>
        <taxon>Aphididae</taxon>
        <taxon>Sipha</taxon>
    </lineage>
</organism>
<keyword evidence="4" id="KW-1185">Reference proteome</keyword>
<feature type="region of interest" description="Disordered" evidence="1">
    <location>
        <begin position="1286"/>
        <end position="1320"/>
    </location>
</feature>
<gene>
    <name evidence="3" type="primary">MBD6</name>
    <name evidence="5" type="synonym">LOC112689324</name>
    <name evidence="3" type="ORF">g.161174</name>
</gene>
<dbReference type="InterPro" id="IPR016177">
    <property type="entry name" value="DNA-bd_dom_sf"/>
</dbReference>
<feature type="region of interest" description="Disordered" evidence="1">
    <location>
        <begin position="217"/>
        <end position="240"/>
    </location>
</feature>
<dbReference type="OrthoDB" id="641149at2759"/>
<feature type="compositionally biased region" description="Polar residues" evidence="1">
    <location>
        <begin position="704"/>
        <end position="718"/>
    </location>
</feature>
<dbReference type="PANTHER" id="PTHR16112">
    <property type="entry name" value="METHYL-CPG BINDING PROTEIN, DROSOPHILA"/>
    <property type="match status" value="1"/>
</dbReference>
<evidence type="ECO:0000313" key="4">
    <source>
        <dbReference type="Proteomes" id="UP000694846"/>
    </source>
</evidence>
<feature type="domain" description="MBD" evidence="2">
    <location>
        <begin position="90"/>
        <end position="160"/>
    </location>
</feature>
<dbReference type="GO" id="GO:0003677">
    <property type="term" value="F:DNA binding"/>
    <property type="evidence" value="ECO:0007669"/>
    <property type="project" value="InterPro"/>
</dbReference>
<feature type="compositionally biased region" description="Polar residues" evidence="1">
    <location>
        <begin position="1232"/>
        <end position="1257"/>
    </location>
</feature>
<dbReference type="EMBL" id="GGMS01013831">
    <property type="protein sequence ID" value="MBY83034.1"/>
    <property type="molecule type" value="Transcribed_RNA"/>
</dbReference>
<feature type="region of interest" description="Disordered" evidence="1">
    <location>
        <begin position="704"/>
        <end position="724"/>
    </location>
</feature>